<dbReference type="eggNOG" id="COG0614">
    <property type="taxonomic scope" value="Bacteria"/>
</dbReference>
<keyword evidence="1" id="KW-0732">Signal</keyword>
<evidence type="ECO:0000259" key="2">
    <source>
        <dbReference type="PROSITE" id="PS50983"/>
    </source>
</evidence>
<evidence type="ECO:0000313" key="4">
    <source>
        <dbReference type="Proteomes" id="UP000002572"/>
    </source>
</evidence>
<dbReference type="KEGG" id="din:Selin_1607"/>
<dbReference type="NCBIfam" id="NF038402">
    <property type="entry name" value="TroA_like"/>
    <property type="match status" value="1"/>
</dbReference>
<feature type="domain" description="Fe/B12 periplasmic-binding" evidence="2">
    <location>
        <begin position="45"/>
        <end position="293"/>
    </location>
</feature>
<dbReference type="STRING" id="653733.Selin_1607"/>
<organism evidence="3 4">
    <name type="scientific">Desulfurispirillum indicum (strain ATCC BAA-1389 / DSM 22839 / S5)</name>
    <dbReference type="NCBI Taxonomy" id="653733"/>
    <lineage>
        <taxon>Bacteria</taxon>
        <taxon>Pseudomonadati</taxon>
        <taxon>Chrysiogenota</taxon>
        <taxon>Chrysiogenia</taxon>
        <taxon>Chrysiogenales</taxon>
        <taxon>Chrysiogenaceae</taxon>
        <taxon>Desulfurispirillum</taxon>
    </lineage>
</organism>
<dbReference type="Gene3D" id="3.40.50.1980">
    <property type="entry name" value="Nitrogenase molybdenum iron protein domain"/>
    <property type="match status" value="2"/>
</dbReference>
<dbReference type="PROSITE" id="PS50983">
    <property type="entry name" value="FE_B12_PBP"/>
    <property type="match status" value="1"/>
</dbReference>
<name>E6W0B9_DESIS</name>
<dbReference type="EMBL" id="CP002432">
    <property type="protein sequence ID" value="ADU66337.1"/>
    <property type="molecule type" value="Genomic_DNA"/>
</dbReference>
<gene>
    <name evidence="3" type="ordered locus">Selin_1607</name>
</gene>
<keyword evidence="4" id="KW-1185">Reference proteome</keyword>
<dbReference type="OrthoDB" id="9787830at2"/>
<dbReference type="InterPro" id="IPR054828">
    <property type="entry name" value="Vit_B12_bind_prot"/>
</dbReference>
<dbReference type="InterPro" id="IPR002491">
    <property type="entry name" value="ABC_transptr_periplasmic_BD"/>
</dbReference>
<dbReference type="Proteomes" id="UP000002572">
    <property type="component" value="Chromosome"/>
</dbReference>
<evidence type="ECO:0000256" key="1">
    <source>
        <dbReference type="ARBA" id="ARBA00022729"/>
    </source>
</evidence>
<dbReference type="PANTHER" id="PTHR30535">
    <property type="entry name" value="VITAMIN B12-BINDING PROTEIN"/>
    <property type="match status" value="1"/>
</dbReference>
<dbReference type="PANTHER" id="PTHR30535:SF34">
    <property type="entry name" value="MOLYBDATE-BINDING PROTEIN MOLA"/>
    <property type="match status" value="1"/>
</dbReference>
<dbReference type="InterPro" id="IPR050902">
    <property type="entry name" value="ABC_Transporter_SBP"/>
</dbReference>
<dbReference type="Pfam" id="PF01497">
    <property type="entry name" value="Peripla_BP_2"/>
    <property type="match status" value="1"/>
</dbReference>
<dbReference type="CDD" id="cd01144">
    <property type="entry name" value="BtuF"/>
    <property type="match status" value="1"/>
</dbReference>
<dbReference type="SUPFAM" id="SSF53807">
    <property type="entry name" value="Helical backbone' metal receptor"/>
    <property type="match status" value="1"/>
</dbReference>
<protein>
    <submittedName>
        <fullName evidence="3">Periplasmic binding protein</fullName>
    </submittedName>
</protein>
<reference evidence="3 4" key="1">
    <citation type="submission" date="2010-12" db="EMBL/GenBank/DDBJ databases">
        <title>Complete sequence of Desulfurispirillum indicum S5.</title>
        <authorList>
            <consortium name="US DOE Joint Genome Institute"/>
            <person name="Lucas S."/>
            <person name="Copeland A."/>
            <person name="Lapidus A."/>
            <person name="Cheng J.-F."/>
            <person name="Goodwin L."/>
            <person name="Pitluck S."/>
            <person name="Chertkov O."/>
            <person name="Held B."/>
            <person name="Detter J.C."/>
            <person name="Han C."/>
            <person name="Tapia R."/>
            <person name="Land M."/>
            <person name="Hauser L."/>
            <person name="Kyrpides N."/>
            <person name="Ivanova N."/>
            <person name="Mikhailova N."/>
            <person name="Haggblom M."/>
            <person name="Rauschenbach I."/>
            <person name="Bini E."/>
            <person name="Woyke T."/>
        </authorList>
    </citation>
    <scope>NUCLEOTIDE SEQUENCE [LARGE SCALE GENOMIC DNA]</scope>
    <source>
        <strain evidence="4">ATCC BAA-1389 / DSM 22839 / S5</strain>
    </source>
</reference>
<proteinExistence type="predicted"/>
<dbReference type="HOGENOM" id="CLU_038034_2_8_0"/>
<evidence type="ECO:0000313" key="3">
    <source>
        <dbReference type="EMBL" id="ADU66337.1"/>
    </source>
</evidence>
<sequence>MNAITVTIRALLVLLCLTTLHWSALAGQWIDDMGRSVRLDSPPQRIVSLVPSVTEILFAIGADGQLVGVTDFCDYPAEARRKPQMGAYSDPSLEAIVAARPSLVFASAEMHRPGFVERLQRMGIAVYVVNPGTMAEVVASLRGVGRVAGRAAQAEELATSMEQRIRAVQERAAGKVPPRVLFSVMVNPLVVAGPGTMTDDLLRVAGGINVVPDGPSRYPTWGIEGLLAIDPEVIVATPHTAYSTSHEYFLAWPQLQAVQQNRIVSIHSDWVHRPGPRLVQGLEALHQALHGKE</sequence>
<dbReference type="RefSeq" id="WP_013506217.1">
    <property type="nucleotide sequence ID" value="NC_014836.1"/>
</dbReference>
<dbReference type="AlphaFoldDB" id="E6W0B9"/>
<accession>E6W0B9</accession>
<dbReference type="FunCoup" id="E6W0B9">
    <property type="interactions" value="177"/>
</dbReference>
<dbReference type="InParanoid" id="E6W0B9"/>